<sequence length="64" mass="7312">MLISVSRGIQQAIFHSTSHIPVLLNLALKLSTNFSYLQDLLDPLLRRNRPFAQLRRDSLPTLNP</sequence>
<dbReference type="Proteomes" id="UP000287972">
    <property type="component" value="Unassembled WGS sequence"/>
</dbReference>
<dbReference type="EMBL" id="NKCL01000543">
    <property type="protein sequence ID" value="RSL63470.1"/>
    <property type="molecule type" value="Genomic_DNA"/>
</dbReference>
<organism evidence="1 2">
    <name type="scientific">Fusarium floridanum</name>
    <dbReference type="NCBI Taxonomy" id="1325733"/>
    <lineage>
        <taxon>Eukaryota</taxon>
        <taxon>Fungi</taxon>
        <taxon>Dikarya</taxon>
        <taxon>Ascomycota</taxon>
        <taxon>Pezizomycotina</taxon>
        <taxon>Sordariomycetes</taxon>
        <taxon>Hypocreomycetidae</taxon>
        <taxon>Hypocreales</taxon>
        <taxon>Nectriaceae</taxon>
        <taxon>Fusarium</taxon>
        <taxon>Fusarium solani species complex</taxon>
    </lineage>
</organism>
<accession>A0A428QE02</accession>
<feature type="non-terminal residue" evidence="1">
    <location>
        <position position="64"/>
    </location>
</feature>
<protein>
    <submittedName>
        <fullName evidence="1">Uncharacterized protein</fullName>
    </submittedName>
</protein>
<gene>
    <name evidence="1" type="ORF">CEP51_013302</name>
</gene>
<comment type="caution">
    <text evidence="1">The sequence shown here is derived from an EMBL/GenBank/DDBJ whole genome shotgun (WGS) entry which is preliminary data.</text>
</comment>
<proteinExistence type="predicted"/>
<keyword evidence="2" id="KW-1185">Reference proteome</keyword>
<evidence type="ECO:0000313" key="1">
    <source>
        <dbReference type="EMBL" id="RSL63470.1"/>
    </source>
</evidence>
<dbReference type="AlphaFoldDB" id="A0A428QE02"/>
<reference evidence="1 2" key="1">
    <citation type="submission" date="2017-06" db="EMBL/GenBank/DDBJ databases">
        <title>Comparative genomic analysis of Ambrosia Fusariam Clade fungi.</title>
        <authorList>
            <person name="Stajich J.E."/>
            <person name="Carrillo J."/>
            <person name="Kijimoto T."/>
            <person name="Eskalen A."/>
            <person name="O'Donnell K."/>
            <person name="Kasson M."/>
        </authorList>
    </citation>
    <scope>NUCLEOTIDE SEQUENCE [LARGE SCALE GENOMIC DNA]</scope>
    <source>
        <strain evidence="1 2">NRRL62606</strain>
    </source>
</reference>
<name>A0A428QE02_9HYPO</name>
<evidence type="ECO:0000313" key="2">
    <source>
        <dbReference type="Proteomes" id="UP000287972"/>
    </source>
</evidence>